<dbReference type="InterPro" id="IPR050134">
    <property type="entry name" value="NAD-dep_sirtuin_deacylases"/>
</dbReference>
<comment type="similarity">
    <text evidence="1">Belongs to the sirtuin family. Class I subfamily.</text>
</comment>
<evidence type="ECO:0000313" key="7">
    <source>
        <dbReference type="Proteomes" id="UP001590951"/>
    </source>
</evidence>
<name>A0ABR4AX38_9LECA</name>
<dbReference type="SUPFAM" id="SSF52467">
    <property type="entry name" value="DHS-like NAD/FAD-binding domain"/>
    <property type="match status" value="1"/>
</dbReference>
<protein>
    <recommendedName>
        <fullName evidence="5">Deacetylase sirtuin-type domain-containing protein</fullName>
    </recommendedName>
</protein>
<dbReference type="PANTHER" id="PTHR11085">
    <property type="entry name" value="NAD-DEPENDENT PROTEIN DEACYLASE SIRTUIN-5, MITOCHONDRIAL-RELATED"/>
    <property type="match status" value="1"/>
</dbReference>
<dbReference type="InterPro" id="IPR026591">
    <property type="entry name" value="Sirtuin_cat_small_dom_sf"/>
</dbReference>
<comment type="caution">
    <text evidence="6">The sequence shown here is derived from an EMBL/GenBank/DDBJ whole genome shotgun (WGS) entry which is preliminary data.</text>
</comment>
<keyword evidence="7" id="KW-1185">Reference proteome</keyword>
<sequence>MSSSINQADLESFSHYLRYSDRVLALCGAGLSAASGLPTFRGAGGLWRSHDAVSLATPEAFVRDPGLVWQFYSYRRHMALQAQPNPAHYALAELARRKKDFLTLSQNVDGLSQRAQHPSSQIRLLHGSLFDVKCTSFYCNYVEQNFTDPIVPALTIPKGVPQPAPLGTAESGADATDSLSNAMEAATAAKELDISDDRIEIPELDPRDLPQCPKCSDGLLRPGVVWFGEMLPSQTMNDINEWIKSSEKIDLILVIGTSSKVYPAAGYVDEARAKGARVAVINLDRADTPGGMYGLQKGDWFFEGDAGVILPEILKGEIGDISDRVHIGQ</sequence>
<feature type="binding site" evidence="4">
    <location>
        <position position="212"/>
    </location>
    <ligand>
        <name>Zn(2+)</name>
        <dbReference type="ChEBI" id="CHEBI:29105"/>
    </ligand>
</feature>
<evidence type="ECO:0000256" key="1">
    <source>
        <dbReference type="ARBA" id="ARBA00006924"/>
    </source>
</evidence>
<feature type="binding site" evidence="4">
    <location>
        <position position="139"/>
    </location>
    <ligand>
        <name>Zn(2+)</name>
        <dbReference type="ChEBI" id="CHEBI:29105"/>
    </ligand>
</feature>
<evidence type="ECO:0000256" key="3">
    <source>
        <dbReference type="ARBA" id="ARBA00023027"/>
    </source>
</evidence>
<dbReference type="Proteomes" id="UP001590951">
    <property type="component" value="Unassembled WGS sequence"/>
</dbReference>
<keyword evidence="2" id="KW-0808">Transferase</keyword>
<feature type="domain" description="Deacetylase sirtuin-type" evidence="5">
    <location>
        <begin position="3"/>
        <end position="329"/>
    </location>
</feature>
<dbReference type="Pfam" id="PF02146">
    <property type="entry name" value="SIR2"/>
    <property type="match status" value="1"/>
</dbReference>
<evidence type="ECO:0000313" key="6">
    <source>
        <dbReference type="EMBL" id="KAL2049219.1"/>
    </source>
</evidence>
<dbReference type="Gene3D" id="3.30.1600.10">
    <property type="entry name" value="SIR2/SIRT2 'Small Domain"/>
    <property type="match status" value="1"/>
</dbReference>
<keyword evidence="4" id="KW-0479">Metal-binding</keyword>
<gene>
    <name evidence="6" type="ORF">ABVK25_010486</name>
</gene>
<dbReference type="PANTHER" id="PTHR11085:SF10">
    <property type="entry name" value="NAD-DEPENDENT PROTEIN DEACYLASE SIRTUIN-5, MITOCHONDRIAL-RELATED"/>
    <property type="match status" value="1"/>
</dbReference>
<keyword evidence="3" id="KW-0520">NAD</keyword>
<dbReference type="Gene3D" id="3.40.50.1220">
    <property type="entry name" value="TPP-binding domain"/>
    <property type="match status" value="1"/>
</dbReference>
<feature type="binding site" evidence="4">
    <location>
        <position position="134"/>
    </location>
    <ligand>
        <name>Zn(2+)</name>
        <dbReference type="ChEBI" id="CHEBI:29105"/>
    </ligand>
</feature>
<reference evidence="6 7" key="1">
    <citation type="submission" date="2024-09" db="EMBL/GenBank/DDBJ databases">
        <title>Rethinking Asexuality: The Enigmatic Case of Functional Sexual Genes in Lepraria (Stereocaulaceae).</title>
        <authorList>
            <person name="Doellman M."/>
            <person name="Sun Y."/>
            <person name="Barcenas-Pena A."/>
            <person name="Lumbsch H.T."/>
            <person name="Grewe F."/>
        </authorList>
    </citation>
    <scope>NUCLEOTIDE SEQUENCE [LARGE SCALE GENOMIC DNA]</scope>
    <source>
        <strain evidence="6 7">Grewe 0041</strain>
    </source>
</reference>
<evidence type="ECO:0000256" key="4">
    <source>
        <dbReference type="PROSITE-ProRule" id="PRU00236"/>
    </source>
</evidence>
<feature type="active site" description="Proton acceptor" evidence="4">
    <location>
        <position position="126"/>
    </location>
</feature>
<dbReference type="PROSITE" id="PS50305">
    <property type="entry name" value="SIRTUIN"/>
    <property type="match status" value="1"/>
</dbReference>
<dbReference type="InterPro" id="IPR003000">
    <property type="entry name" value="Sirtuin"/>
</dbReference>
<feature type="binding site" evidence="4">
    <location>
        <position position="215"/>
    </location>
    <ligand>
        <name>Zn(2+)</name>
        <dbReference type="ChEBI" id="CHEBI:29105"/>
    </ligand>
</feature>
<organism evidence="6 7">
    <name type="scientific">Lepraria finkii</name>
    <dbReference type="NCBI Taxonomy" id="1340010"/>
    <lineage>
        <taxon>Eukaryota</taxon>
        <taxon>Fungi</taxon>
        <taxon>Dikarya</taxon>
        <taxon>Ascomycota</taxon>
        <taxon>Pezizomycotina</taxon>
        <taxon>Lecanoromycetes</taxon>
        <taxon>OSLEUM clade</taxon>
        <taxon>Lecanoromycetidae</taxon>
        <taxon>Lecanorales</taxon>
        <taxon>Lecanorineae</taxon>
        <taxon>Stereocaulaceae</taxon>
        <taxon>Lepraria</taxon>
    </lineage>
</organism>
<evidence type="ECO:0000259" key="5">
    <source>
        <dbReference type="PROSITE" id="PS50305"/>
    </source>
</evidence>
<dbReference type="EMBL" id="JBHFEH010000068">
    <property type="protein sequence ID" value="KAL2049219.1"/>
    <property type="molecule type" value="Genomic_DNA"/>
</dbReference>
<dbReference type="InterPro" id="IPR029035">
    <property type="entry name" value="DHS-like_NAD/FAD-binding_dom"/>
</dbReference>
<dbReference type="InterPro" id="IPR026590">
    <property type="entry name" value="Ssirtuin_cat_dom"/>
</dbReference>
<evidence type="ECO:0000256" key="2">
    <source>
        <dbReference type="ARBA" id="ARBA00022679"/>
    </source>
</evidence>
<dbReference type="InterPro" id="IPR027546">
    <property type="entry name" value="Sirtuin_class_III"/>
</dbReference>
<proteinExistence type="inferred from homology"/>
<dbReference type="CDD" id="cd01412">
    <property type="entry name" value="SIRT5_Af1_CobB"/>
    <property type="match status" value="1"/>
</dbReference>
<keyword evidence="4" id="KW-0862">Zinc</keyword>
<accession>A0ABR4AX38</accession>